<dbReference type="OrthoDB" id="9793801at2"/>
<dbReference type="Proteomes" id="UP001159075">
    <property type="component" value="Unassembled WGS sequence"/>
</dbReference>
<dbReference type="PANTHER" id="PTHR30438:SF1">
    <property type="entry name" value="36 KDA ANTIGEN"/>
    <property type="match status" value="1"/>
</dbReference>
<evidence type="ECO:0000313" key="5">
    <source>
        <dbReference type="EMBL" id="MDV5391701.1"/>
    </source>
</evidence>
<reference evidence="3" key="2">
    <citation type="submission" date="2019-04" db="EMBL/GenBank/DDBJ databases">
        <authorList>
            <person name="Zou H."/>
        </authorList>
    </citation>
    <scope>NUCLEOTIDE SEQUENCE</scope>
    <source>
        <strain evidence="3">2015oxa</strain>
    </source>
</reference>
<evidence type="ECO:0000313" key="3">
    <source>
        <dbReference type="EMBL" id="MDG5902069.1"/>
    </source>
</evidence>
<dbReference type="AlphaFoldDB" id="A0A1E3UWR7"/>
<dbReference type="Gene3D" id="2.40.50.100">
    <property type="match status" value="1"/>
</dbReference>
<sequence>MRANRILALTALVALGLILAYGLKLAYSPKPSVLQGQIEAREYNVSSKVPGRVEQVLVRRGDSVNEGDLLFAIHSPELDAKLMQAEGGRDAAKALQQEANNGARSQEVMAAKEQWLKAQAAATLAKTTYTRVENLFAEGVAARQKRDEAFTQWQAAKYTEQAALAMYQMAEEGARVETKAAAAGNARMAEGAVKEVSAIMADSQMRAPKSGEISEVLLQAGELAPSGFPVVSLIDMQDAWAVFQVREDQLKRFKKGDKLQLTLPALDKTVEFTVSHISVMGDFATWRSTESGHDFDMRTFEVELRPTAPIADLRVGMSVLLSAE</sequence>
<gene>
    <name evidence="3" type="ORF">E2650_19655</name>
    <name evidence="4" type="ORF">ODY93_15820</name>
    <name evidence="5" type="ORF">QM089_15895</name>
</gene>
<dbReference type="Proteomes" id="UP001152518">
    <property type="component" value="Unassembled WGS sequence"/>
</dbReference>
<dbReference type="Pfam" id="PF25917">
    <property type="entry name" value="BSH_RND"/>
    <property type="match status" value="1"/>
</dbReference>
<dbReference type="Gene3D" id="2.40.30.170">
    <property type="match status" value="1"/>
</dbReference>
<reference evidence="3" key="1">
    <citation type="journal article" date="2019" name="Int J Environ Res Public Health">
        <title>Characterization of Chromosome-Mediated BlaOXA-894 in Shewanella xiamenensis Isolated from Pig Wastewater.</title>
        <authorList>
            <person name="Zou H."/>
            <person name="Zhou Z."/>
            <person name="Xia H."/>
            <person name="Zhao Q."/>
            <person name="Li X."/>
        </authorList>
    </citation>
    <scope>NUCLEOTIDE SEQUENCE</scope>
    <source>
        <strain evidence="3">2015oxa</strain>
    </source>
</reference>
<dbReference type="InterPro" id="IPR058625">
    <property type="entry name" value="MdtA-like_BSH"/>
</dbReference>
<evidence type="ECO:0000256" key="1">
    <source>
        <dbReference type="ARBA" id="ARBA00009477"/>
    </source>
</evidence>
<protein>
    <submittedName>
        <fullName evidence="4">Efflux RND transporter periplasmic adaptor subunit</fullName>
    </submittedName>
    <submittedName>
        <fullName evidence="3">HlyD family secretion protein</fullName>
    </submittedName>
</protein>
<evidence type="ECO:0000313" key="4">
    <source>
        <dbReference type="EMBL" id="MDI5833048.1"/>
    </source>
</evidence>
<accession>A0A1E3UWR7</accession>
<dbReference type="SUPFAM" id="SSF111369">
    <property type="entry name" value="HlyD-like secretion proteins"/>
    <property type="match status" value="1"/>
</dbReference>
<dbReference type="PANTHER" id="PTHR30438">
    <property type="entry name" value="36 KDA ANTIGEN-RELATED"/>
    <property type="match status" value="1"/>
</dbReference>
<dbReference type="RefSeq" id="WP_037430615.1">
    <property type="nucleotide sequence ID" value="NZ_AP025014.1"/>
</dbReference>
<comment type="similarity">
    <text evidence="1">Belongs to the membrane fusion protein (MFP) (TC 8.A.1) family.</text>
</comment>
<evidence type="ECO:0000259" key="2">
    <source>
        <dbReference type="Pfam" id="PF25917"/>
    </source>
</evidence>
<dbReference type="Proteomes" id="UP001187859">
    <property type="component" value="Unassembled WGS sequence"/>
</dbReference>
<reference evidence="4 6" key="3">
    <citation type="submission" date="2022-09" db="EMBL/GenBank/DDBJ databases">
        <title>The outer-membrane cytochrome OmcA is essential for infection of Shewanella oneidensis by a zebrafish-associated bacteriophage.</title>
        <authorList>
            <person name="Grenfell A.W."/>
            <person name="Intile P."/>
            <person name="Mcfarlane J."/>
            <person name="Leung D."/>
            <person name="Abdalla K."/>
            <person name="Wold M."/>
            <person name="Kees E."/>
            <person name="Gralnick J."/>
        </authorList>
    </citation>
    <scope>NUCLEOTIDE SEQUENCE [LARGE SCALE GENOMIC DNA]</scope>
    <source>
        <strain evidence="4 6">NF-5</strain>
    </source>
</reference>
<dbReference type="EMBL" id="SUNE01000023">
    <property type="protein sequence ID" value="MDG5902069.1"/>
    <property type="molecule type" value="Genomic_DNA"/>
</dbReference>
<dbReference type="EMBL" id="JAOTLW010000017">
    <property type="protein sequence ID" value="MDI5833048.1"/>
    <property type="molecule type" value="Genomic_DNA"/>
</dbReference>
<name>A0A1E3UWR7_9GAMM</name>
<proteinExistence type="inferred from homology"/>
<evidence type="ECO:0000313" key="6">
    <source>
        <dbReference type="Proteomes" id="UP001159075"/>
    </source>
</evidence>
<organism evidence="3">
    <name type="scientific">Shewanella xiamenensis</name>
    <dbReference type="NCBI Taxonomy" id="332186"/>
    <lineage>
        <taxon>Bacteria</taxon>
        <taxon>Pseudomonadati</taxon>
        <taxon>Pseudomonadota</taxon>
        <taxon>Gammaproteobacteria</taxon>
        <taxon>Alteromonadales</taxon>
        <taxon>Shewanellaceae</taxon>
        <taxon>Shewanella</taxon>
    </lineage>
</organism>
<reference evidence="5" key="4">
    <citation type="submission" date="2023-05" db="EMBL/GenBank/DDBJ databases">
        <title>Colonisation of extended spectrum b-lactamase- and carbapenemase-producing bacteria on hospital surfaces from low- and middle-income countries.</title>
        <authorList>
            <person name="Nieto-Rosado M."/>
            <person name="Sands K."/>
            <person name="Iregbu K."/>
            <person name="Zahra R."/>
            <person name="Mazarati J.B."/>
            <person name="Mehtar S."/>
            <person name="Barnards-Group B."/>
            <person name="Walsh T.R."/>
        </authorList>
    </citation>
    <scope>NUCLEOTIDE SEQUENCE</scope>
    <source>
        <strain evidence="5">PP-E493</strain>
    </source>
</reference>
<feature type="domain" description="Multidrug resistance protein MdtA-like barrel-sandwich hybrid" evidence="2">
    <location>
        <begin position="44"/>
        <end position="227"/>
    </location>
</feature>
<keyword evidence="6" id="KW-1185">Reference proteome</keyword>
<dbReference type="EMBL" id="JASGOQ010000001">
    <property type="protein sequence ID" value="MDV5391701.1"/>
    <property type="molecule type" value="Genomic_DNA"/>
</dbReference>
<comment type="caution">
    <text evidence="3">The sequence shown here is derived from an EMBL/GenBank/DDBJ whole genome shotgun (WGS) entry which is preliminary data.</text>
</comment>